<dbReference type="InterPro" id="IPR017871">
    <property type="entry name" value="ABC_transporter-like_CS"/>
</dbReference>
<dbReference type="EMBL" id="LT907975">
    <property type="protein sequence ID" value="SOB59908.1"/>
    <property type="molecule type" value="Genomic_DNA"/>
</dbReference>
<dbReference type="OrthoDB" id="9809450at2"/>
<dbReference type="SUPFAM" id="SSF52540">
    <property type="entry name" value="P-loop containing nucleoside triphosphate hydrolases"/>
    <property type="match status" value="2"/>
</dbReference>
<dbReference type="AlphaFoldDB" id="A0A2C8FAV7"/>
<dbReference type="KEGG" id="pprf:DPRO_2998"/>
<evidence type="ECO:0000256" key="2">
    <source>
        <dbReference type="ARBA" id="ARBA00022840"/>
    </source>
</evidence>
<keyword evidence="1" id="KW-0547">Nucleotide-binding</keyword>
<dbReference type="SMART" id="SM00382">
    <property type="entry name" value="AAA"/>
    <property type="match status" value="2"/>
</dbReference>
<dbReference type="Gene3D" id="3.40.50.300">
    <property type="entry name" value="P-loop containing nucleotide triphosphate hydrolases"/>
    <property type="match status" value="2"/>
</dbReference>
<reference evidence="5" key="1">
    <citation type="submission" date="2017-09" db="EMBL/GenBank/DDBJ databases">
        <authorList>
            <person name="Regsiter A."/>
            <person name="William W."/>
        </authorList>
    </citation>
    <scope>NUCLEOTIDE SEQUENCE [LARGE SCALE GENOMIC DNA]</scope>
    <source>
        <strain evidence="5">500-1</strain>
    </source>
</reference>
<keyword evidence="2" id="KW-0067">ATP-binding</keyword>
<dbReference type="GO" id="GO:0005524">
    <property type="term" value="F:ATP binding"/>
    <property type="evidence" value="ECO:0007669"/>
    <property type="project" value="UniProtKB-KW"/>
</dbReference>
<protein>
    <submittedName>
        <fullName evidence="4">ABC transporter related protein</fullName>
    </submittedName>
</protein>
<dbReference type="Pfam" id="PF00005">
    <property type="entry name" value="ABC_tran"/>
    <property type="match status" value="2"/>
</dbReference>
<feature type="domain" description="ABC transporter" evidence="3">
    <location>
        <begin position="261"/>
        <end position="497"/>
    </location>
</feature>
<evidence type="ECO:0000259" key="3">
    <source>
        <dbReference type="PROSITE" id="PS50893"/>
    </source>
</evidence>
<accession>A0A2C8FAV7</accession>
<dbReference type="Proteomes" id="UP000219215">
    <property type="component" value="Chromosome DPRO"/>
</dbReference>
<dbReference type="PANTHER" id="PTHR43158:SF2">
    <property type="entry name" value="SKFA PEPTIDE EXPORT ATP-BINDING PROTEIN SKFE"/>
    <property type="match status" value="1"/>
</dbReference>
<organism evidence="4 5">
    <name type="scientific">Pseudodesulfovibrio profundus</name>
    <dbReference type="NCBI Taxonomy" id="57320"/>
    <lineage>
        <taxon>Bacteria</taxon>
        <taxon>Pseudomonadati</taxon>
        <taxon>Thermodesulfobacteriota</taxon>
        <taxon>Desulfovibrionia</taxon>
        <taxon>Desulfovibrionales</taxon>
        <taxon>Desulfovibrionaceae</taxon>
    </lineage>
</organism>
<dbReference type="GO" id="GO:0016887">
    <property type="term" value="F:ATP hydrolysis activity"/>
    <property type="evidence" value="ECO:0007669"/>
    <property type="project" value="InterPro"/>
</dbReference>
<evidence type="ECO:0000256" key="1">
    <source>
        <dbReference type="ARBA" id="ARBA00022741"/>
    </source>
</evidence>
<gene>
    <name evidence="4" type="ORF">DPRO_2998</name>
</gene>
<name>A0A2C8FAV7_9BACT</name>
<sequence>MCPLISLNNCTVTRNGSRLVGPVSLTIERGKHLALIGANGSGKTTLLRLLRGEFPPDGGGIRLYDFGEGEQSSALGLRHRIGLVSAELQEYYTLHAPRTSGRSIILAGFFDTPLLYSTPSPEQEAQADAIINTLGIHDLADADLGTLSTGQMRKLVIARALAPRPDVLLLDESMEGLDAASREEVRSLLDKAGNISTLVCAAHRIGDVPETIKQTVVIEGGTVVVSGSRQHIVDHLGERRMELMACDLPDRQLRDTYDFLLRLRHCSVVVGGTRILHDINWTVLPGENWLVLGANGAGKSTLLKLITSEVAPYADDDDGIGTVERLGGLTVDEARPRIGVVSPALQINYARELAWEVTALETVLSGYRGSVGMLDQPTDEELEGARKWLKHVGLDHLSERPLRRLSYGQQRRVFLARAMAPAPALLLLDEPMTGLDAASRGVLLGLLQQLAESGVPIIMVTHHAEDRIPAINRVMTIENGRQAFVGTLEEYEKSASH</sequence>
<dbReference type="InterPro" id="IPR003593">
    <property type="entry name" value="AAA+_ATPase"/>
</dbReference>
<evidence type="ECO:0000313" key="5">
    <source>
        <dbReference type="Proteomes" id="UP000219215"/>
    </source>
</evidence>
<dbReference type="InterPro" id="IPR003439">
    <property type="entry name" value="ABC_transporter-like_ATP-bd"/>
</dbReference>
<dbReference type="PROSITE" id="PS00211">
    <property type="entry name" value="ABC_TRANSPORTER_1"/>
    <property type="match status" value="1"/>
</dbReference>
<dbReference type="RefSeq" id="WP_097012705.1">
    <property type="nucleotide sequence ID" value="NZ_LT907975.1"/>
</dbReference>
<evidence type="ECO:0000313" key="4">
    <source>
        <dbReference type="EMBL" id="SOB59908.1"/>
    </source>
</evidence>
<keyword evidence="5" id="KW-1185">Reference proteome</keyword>
<dbReference type="PROSITE" id="PS50893">
    <property type="entry name" value="ABC_TRANSPORTER_2"/>
    <property type="match status" value="2"/>
</dbReference>
<feature type="domain" description="ABC transporter" evidence="3">
    <location>
        <begin position="5"/>
        <end position="245"/>
    </location>
</feature>
<dbReference type="InterPro" id="IPR027417">
    <property type="entry name" value="P-loop_NTPase"/>
</dbReference>
<dbReference type="PANTHER" id="PTHR43158">
    <property type="entry name" value="SKFA PEPTIDE EXPORT ATP-BINDING PROTEIN SKFE"/>
    <property type="match status" value="1"/>
</dbReference>
<proteinExistence type="predicted"/>